<dbReference type="SUPFAM" id="SSF160631">
    <property type="entry name" value="SMI1/KNR4-like"/>
    <property type="match status" value="1"/>
</dbReference>
<evidence type="ECO:0000313" key="2">
    <source>
        <dbReference type="Proteomes" id="UP001301653"/>
    </source>
</evidence>
<proteinExistence type="predicted"/>
<protein>
    <submittedName>
        <fullName evidence="1">SMI1/KNR4 family protein</fullName>
    </submittedName>
</protein>
<comment type="caution">
    <text evidence="1">The sequence shown here is derived from an EMBL/GenBank/DDBJ whole genome shotgun (WGS) entry which is preliminary data.</text>
</comment>
<reference evidence="1 2" key="1">
    <citation type="submission" date="2023-12" db="EMBL/GenBank/DDBJ databases">
        <title>Stenotrophomonas guangdongensis sp. nov., isolated from wilted pepper plants (Capsicum annuum).</title>
        <authorList>
            <person name="Qiu M."/>
            <person name="Li Y."/>
            <person name="Liu Q."/>
            <person name="Zhang X."/>
            <person name="Huang Y."/>
            <person name="Guo R."/>
            <person name="Hu M."/>
            <person name="Zhou J."/>
            <person name="Zhou X."/>
        </authorList>
    </citation>
    <scope>NUCLEOTIDE SEQUENCE [LARGE SCALE GENOMIC DNA]</scope>
    <source>
        <strain evidence="1 2">MH1</strain>
    </source>
</reference>
<gene>
    <name evidence="1" type="ORF">VA603_13035</name>
</gene>
<organism evidence="1 2">
    <name type="scientific">Stenotrophomonas capsici</name>
    <dbReference type="NCBI Taxonomy" id="3110230"/>
    <lineage>
        <taxon>Bacteria</taxon>
        <taxon>Pseudomonadati</taxon>
        <taxon>Pseudomonadota</taxon>
        <taxon>Gammaproteobacteria</taxon>
        <taxon>Lysobacterales</taxon>
        <taxon>Lysobacteraceae</taxon>
        <taxon>Stenotrophomonas</taxon>
    </lineage>
</organism>
<sequence length="181" mass="19971">MTPIEQFHKQIWAALGPVDEAAFEAIAAQPPSDAEVQAVEAVLDAPLPPEFVAFSRKSNGLLVVARTELWPEPELYSVGPAWKFWRGVMLFGFDTGDLPEWASLTTAAAALRDLEVEGVAPVFKVLGDHDRIWGVDRDGGSVLVMDGEVQRLDAPIVELYAAEIAELMDRQREYVRTAPKR</sequence>
<dbReference type="RefSeq" id="WP_323439102.1">
    <property type="nucleotide sequence ID" value="NZ_JAYFUH010000248.1"/>
</dbReference>
<evidence type="ECO:0000313" key="1">
    <source>
        <dbReference type="EMBL" id="MEA5668467.1"/>
    </source>
</evidence>
<keyword evidence="2" id="KW-1185">Reference proteome</keyword>
<dbReference type="Proteomes" id="UP001301653">
    <property type="component" value="Unassembled WGS sequence"/>
</dbReference>
<dbReference type="EMBL" id="JAYFUH010000248">
    <property type="protein sequence ID" value="MEA5668467.1"/>
    <property type="molecule type" value="Genomic_DNA"/>
</dbReference>
<accession>A0ABU5V567</accession>
<name>A0ABU5V567_9GAMM</name>
<dbReference type="InterPro" id="IPR037883">
    <property type="entry name" value="Knr4/Smi1-like_sf"/>
</dbReference>